<reference evidence="3 4" key="1">
    <citation type="submission" date="2021-11" db="EMBL/GenBank/DDBJ databases">
        <authorList>
            <person name="Depoorter E."/>
        </authorList>
    </citation>
    <scope>NUCLEOTIDE SEQUENCE [LARGE SCALE GENOMIC DNA]</scope>
    <source>
        <strain evidence="3 4">LMG 24286</strain>
    </source>
</reference>
<keyword evidence="2" id="KW-0732">Signal</keyword>
<evidence type="ECO:0000313" key="3">
    <source>
        <dbReference type="EMBL" id="CAH0419443.1"/>
    </source>
</evidence>
<comment type="caution">
    <text evidence="3">The sequence shown here is derived from an EMBL/GenBank/DDBJ whole genome shotgun (WGS) entry which is preliminary data.</text>
</comment>
<proteinExistence type="predicted"/>
<name>A0ABN8BRA8_9LACO</name>
<dbReference type="PROSITE" id="PS51257">
    <property type="entry name" value="PROKAR_LIPOPROTEIN"/>
    <property type="match status" value="1"/>
</dbReference>
<dbReference type="Proteomes" id="UP000789719">
    <property type="component" value="Unassembled WGS sequence"/>
</dbReference>
<feature type="compositionally biased region" description="Polar residues" evidence="1">
    <location>
        <begin position="60"/>
        <end position="72"/>
    </location>
</feature>
<feature type="compositionally biased region" description="Low complexity" evidence="1">
    <location>
        <begin position="24"/>
        <end position="59"/>
    </location>
</feature>
<gene>
    <name evidence="3" type="ORF">WGH24286_01902</name>
</gene>
<dbReference type="RefSeq" id="WP_230099471.1">
    <property type="nucleotide sequence ID" value="NZ_CAKKNT010000040.1"/>
</dbReference>
<accession>A0ABN8BRA8</accession>
<feature type="region of interest" description="Disordered" evidence="1">
    <location>
        <begin position="24"/>
        <end position="72"/>
    </location>
</feature>
<dbReference type="EMBL" id="CAKKNT010000040">
    <property type="protein sequence ID" value="CAH0419443.1"/>
    <property type="molecule type" value="Genomic_DNA"/>
</dbReference>
<evidence type="ECO:0000256" key="2">
    <source>
        <dbReference type="SAM" id="SignalP"/>
    </source>
</evidence>
<organism evidence="3 4">
    <name type="scientific">Periweissella ghanensis</name>
    <dbReference type="NCBI Taxonomy" id="467997"/>
    <lineage>
        <taxon>Bacteria</taxon>
        <taxon>Bacillati</taxon>
        <taxon>Bacillota</taxon>
        <taxon>Bacilli</taxon>
        <taxon>Lactobacillales</taxon>
        <taxon>Lactobacillaceae</taxon>
        <taxon>Periweissella</taxon>
    </lineage>
</organism>
<evidence type="ECO:0000313" key="4">
    <source>
        <dbReference type="Proteomes" id="UP000789719"/>
    </source>
</evidence>
<feature type="signal peptide" evidence="2">
    <location>
        <begin position="1"/>
        <end position="21"/>
    </location>
</feature>
<feature type="chain" id="PRO_5047120746" description="Lipoprotein" evidence="2">
    <location>
        <begin position="22"/>
        <end position="282"/>
    </location>
</feature>
<evidence type="ECO:0008006" key="5">
    <source>
        <dbReference type="Google" id="ProtNLM"/>
    </source>
</evidence>
<sequence>MKKFGLVIPVVLLGFTLAACGHSDSANKSTSTNSSTSQSSTSQNTSTSSSSSTDAATTSGTQNQSKQLAVKKASTTSRIGQLNHQLQAALGDIALPQADGLQKGSQNLNVRYTGNTTNYQIFYSVGNQPSAFNAAALSKQNPYATLKKETFSSNAQAAAQINHIDAQANKGLPTTDLGSGLTGYADRGAGNIHLLWNEGNWSLSVHAINIENQDPTPMAKKVVQLLNTYSLPAPNKYGQIQFDVNINPGARDQIIKWQEQNIVYTIEAHDPTTAIKFAASIK</sequence>
<evidence type="ECO:0000256" key="1">
    <source>
        <dbReference type="SAM" id="MobiDB-lite"/>
    </source>
</evidence>
<protein>
    <recommendedName>
        <fullName evidence="5">Lipoprotein</fullName>
    </recommendedName>
</protein>
<keyword evidence="4" id="KW-1185">Reference proteome</keyword>